<dbReference type="EMBL" id="BDQV01000354">
    <property type="protein sequence ID" value="GAY63461.1"/>
    <property type="molecule type" value="Genomic_DNA"/>
</dbReference>
<protein>
    <submittedName>
        <fullName evidence="1">Uncharacterized protein</fullName>
    </submittedName>
</protein>
<dbReference type="Proteomes" id="UP000236630">
    <property type="component" value="Unassembled WGS sequence"/>
</dbReference>
<comment type="caution">
    <text evidence="1">The sequence shown here is derived from an EMBL/GenBank/DDBJ whole genome shotgun (WGS) entry which is preliminary data.</text>
</comment>
<accession>A0A2H5QFR3</accession>
<gene>
    <name evidence="1" type="ORF">CUMW_225800</name>
</gene>
<evidence type="ECO:0000313" key="1">
    <source>
        <dbReference type="EMBL" id="GAY63461.1"/>
    </source>
</evidence>
<dbReference type="AlphaFoldDB" id="A0A2H5QFR3"/>
<sequence length="105" mass="11032">MLVSKPGTGDPFSLSSCKCPAAMAPLTSLMFPKIKIRIPLTAAKNETPKAVLTFPLIADATAKPVQVPSAFTHECHTEKTPSLPCGVQSSNKTLPKACKSPAEVL</sequence>
<reference evidence="1 2" key="1">
    <citation type="journal article" date="2017" name="Front. Genet.">
        <title>Draft sequencing of the heterozygous diploid genome of Satsuma (Citrus unshiu Marc.) using a hybrid assembly approach.</title>
        <authorList>
            <person name="Shimizu T."/>
            <person name="Tanizawa Y."/>
            <person name="Mochizuki T."/>
            <person name="Nagasaki H."/>
            <person name="Yoshioka T."/>
            <person name="Toyoda A."/>
            <person name="Fujiyama A."/>
            <person name="Kaminuma E."/>
            <person name="Nakamura Y."/>
        </authorList>
    </citation>
    <scope>NUCLEOTIDE SEQUENCE [LARGE SCALE GENOMIC DNA]</scope>
    <source>
        <strain evidence="2">cv. Miyagawa wase</strain>
    </source>
</reference>
<name>A0A2H5QFR3_CITUN</name>
<keyword evidence="2" id="KW-1185">Reference proteome</keyword>
<evidence type="ECO:0000313" key="2">
    <source>
        <dbReference type="Proteomes" id="UP000236630"/>
    </source>
</evidence>
<proteinExistence type="predicted"/>
<organism evidence="1 2">
    <name type="scientific">Citrus unshiu</name>
    <name type="common">Satsuma mandarin</name>
    <name type="synonym">Citrus nobilis var. unshiu</name>
    <dbReference type="NCBI Taxonomy" id="55188"/>
    <lineage>
        <taxon>Eukaryota</taxon>
        <taxon>Viridiplantae</taxon>
        <taxon>Streptophyta</taxon>
        <taxon>Embryophyta</taxon>
        <taxon>Tracheophyta</taxon>
        <taxon>Spermatophyta</taxon>
        <taxon>Magnoliopsida</taxon>
        <taxon>eudicotyledons</taxon>
        <taxon>Gunneridae</taxon>
        <taxon>Pentapetalae</taxon>
        <taxon>rosids</taxon>
        <taxon>malvids</taxon>
        <taxon>Sapindales</taxon>
        <taxon>Rutaceae</taxon>
        <taxon>Aurantioideae</taxon>
        <taxon>Citrus</taxon>
    </lineage>
</organism>